<dbReference type="AlphaFoldDB" id="A0A971RZT0"/>
<feature type="domain" description="DUF8180" evidence="1">
    <location>
        <begin position="7"/>
        <end position="65"/>
    </location>
</feature>
<sequence length="66" mass="7282">MDDKKRLRIVIAQMIRHNDEHAQDFTTWGNFAEVNGAGGVSSMLDEARKHIDAATAALRSALDSLD</sequence>
<dbReference type="InterPro" id="IPR058493">
    <property type="entry name" value="DUF8180"/>
</dbReference>
<protein>
    <recommendedName>
        <fullName evidence="1">DUF8180 domain-containing protein</fullName>
    </recommendedName>
</protein>
<gene>
    <name evidence="2" type="ORF">GXY80_03725</name>
</gene>
<name>A0A971RZT0_9BACT</name>
<evidence type="ECO:0000259" key="1">
    <source>
        <dbReference type="Pfam" id="PF26551"/>
    </source>
</evidence>
<dbReference type="EMBL" id="JAAYEE010000067">
    <property type="protein sequence ID" value="NLW34580.1"/>
    <property type="molecule type" value="Genomic_DNA"/>
</dbReference>
<organism evidence="2 3">
    <name type="scientific">Syntrophorhabdus aromaticivorans</name>
    <dbReference type="NCBI Taxonomy" id="328301"/>
    <lineage>
        <taxon>Bacteria</taxon>
        <taxon>Pseudomonadati</taxon>
        <taxon>Thermodesulfobacteriota</taxon>
        <taxon>Syntrophorhabdia</taxon>
        <taxon>Syntrophorhabdales</taxon>
        <taxon>Syntrophorhabdaceae</taxon>
        <taxon>Syntrophorhabdus</taxon>
    </lineage>
</organism>
<reference evidence="2" key="2">
    <citation type="submission" date="2020-01" db="EMBL/GenBank/DDBJ databases">
        <authorList>
            <person name="Campanaro S."/>
        </authorList>
    </citation>
    <scope>NUCLEOTIDE SEQUENCE</scope>
    <source>
        <strain evidence="2">AS06rmzACSIP_7</strain>
    </source>
</reference>
<accession>A0A971RZT0</accession>
<evidence type="ECO:0000313" key="2">
    <source>
        <dbReference type="EMBL" id="NLW34580.1"/>
    </source>
</evidence>
<proteinExistence type="predicted"/>
<reference evidence="2" key="1">
    <citation type="journal article" date="2020" name="Biotechnol. Biofuels">
        <title>New insights from the biogas microbiome by comprehensive genome-resolved metagenomics of nearly 1600 species originating from multiple anaerobic digesters.</title>
        <authorList>
            <person name="Campanaro S."/>
            <person name="Treu L."/>
            <person name="Rodriguez-R L.M."/>
            <person name="Kovalovszki A."/>
            <person name="Ziels R.M."/>
            <person name="Maus I."/>
            <person name="Zhu X."/>
            <person name="Kougias P.G."/>
            <person name="Basile A."/>
            <person name="Luo G."/>
            <person name="Schluter A."/>
            <person name="Konstantinidis K.T."/>
            <person name="Angelidaki I."/>
        </authorList>
    </citation>
    <scope>NUCLEOTIDE SEQUENCE</scope>
    <source>
        <strain evidence="2">AS06rmzACSIP_7</strain>
    </source>
</reference>
<evidence type="ECO:0000313" key="3">
    <source>
        <dbReference type="Proteomes" id="UP000777265"/>
    </source>
</evidence>
<comment type="caution">
    <text evidence="2">The sequence shown here is derived from an EMBL/GenBank/DDBJ whole genome shotgun (WGS) entry which is preliminary data.</text>
</comment>
<dbReference type="Pfam" id="PF26551">
    <property type="entry name" value="DUF8180"/>
    <property type="match status" value="1"/>
</dbReference>
<dbReference type="Proteomes" id="UP000777265">
    <property type="component" value="Unassembled WGS sequence"/>
</dbReference>